<organism evidence="2 3">
    <name type="scientific">Shewanella oncorhynchi</name>
    <dbReference type="NCBI Taxonomy" id="2726434"/>
    <lineage>
        <taxon>Bacteria</taxon>
        <taxon>Pseudomonadati</taxon>
        <taxon>Pseudomonadota</taxon>
        <taxon>Gammaproteobacteria</taxon>
        <taxon>Alteromonadales</taxon>
        <taxon>Shewanellaceae</taxon>
        <taxon>Shewanella</taxon>
    </lineage>
</organism>
<comment type="caution">
    <text evidence="2">The sequence shown here is derived from an EMBL/GenBank/DDBJ whole genome shotgun (WGS) entry which is preliminary data.</text>
</comment>
<gene>
    <name evidence="2" type="ORF">HGO26_18870</name>
</gene>
<feature type="coiled-coil region" evidence="1">
    <location>
        <begin position="34"/>
        <end position="72"/>
    </location>
</feature>
<evidence type="ECO:0000313" key="2">
    <source>
        <dbReference type="EMBL" id="NLQ24932.1"/>
    </source>
</evidence>
<keyword evidence="1" id="KW-0175">Coiled coil</keyword>
<sequence length="198" mass="23183">MYIEINSLHRLVPQIAFKKERHSNVIKKSDLLIYNEAKALLSALEERVEQYQQMLEEQVVQLIEEKEQALNLHANNLYNEIEEEFQVNQERWFDEANQQLVDIVEEQYQSLSLLKDELKNRLAETVKLRLTELSLNEYLIGHLVDLLHAEIDDQARHLSVEHTYVNGFAVLTIENDDKIISIETQSIVEALRTSLETV</sequence>
<dbReference type="EMBL" id="JABAEB010000014">
    <property type="protein sequence ID" value="NLQ24932.1"/>
    <property type="molecule type" value="Genomic_DNA"/>
</dbReference>
<evidence type="ECO:0000313" key="3">
    <source>
        <dbReference type="Proteomes" id="UP000527352"/>
    </source>
</evidence>
<protein>
    <submittedName>
        <fullName evidence="2">Uncharacterized protein</fullName>
    </submittedName>
</protein>
<keyword evidence="3" id="KW-1185">Reference proteome</keyword>
<accession>A0ABX1KV13</accession>
<dbReference type="Proteomes" id="UP000527352">
    <property type="component" value="Unassembled WGS sequence"/>
</dbReference>
<dbReference type="RefSeq" id="WP_168827152.1">
    <property type="nucleotide sequence ID" value="NZ_JABAEB010000014.1"/>
</dbReference>
<reference evidence="2 3" key="1">
    <citation type="submission" date="2020-04" db="EMBL/GenBank/DDBJ databases">
        <title>The first description of lens atrophy caused by putative novel Shewanella sp. that is a new emerging pathogen for cultured rainbow trout?</title>
        <authorList>
            <person name="Saticioglu I.B."/>
            <person name="Duman M."/>
            <person name="Altun S."/>
        </authorList>
    </citation>
    <scope>NUCLEOTIDE SEQUENCE [LARGE SCALE GENOMIC DNA]</scope>
    <source>
        <strain evidence="2 3">S-1</strain>
    </source>
</reference>
<proteinExistence type="predicted"/>
<evidence type="ECO:0000256" key="1">
    <source>
        <dbReference type="SAM" id="Coils"/>
    </source>
</evidence>
<name>A0ABX1KV13_9GAMM</name>